<feature type="transmembrane region" description="Helical" evidence="6">
    <location>
        <begin position="170"/>
        <end position="191"/>
    </location>
</feature>
<keyword evidence="5 6" id="KW-0472">Membrane</keyword>
<dbReference type="STRING" id="394193.SAMN04489732_111189"/>
<dbReference type="CDD" id="cd06579">
    <property type="entry name" value="TM_PBP1_transp_AraH_like"/>
    <property type="match status" value="1"/>
</dbReference>
<evidence type="ECO:0000313" key="8">
    <source>
        <dbReference type="Proteomes" id="UP000198582"/>
    </source>
</evidence>
<feature type="transmembrane region" description="Helical" evidence="6">
    <location>
        <begin position="277"/>
        <end position="296"/>
    </location>
</feature>
<keyword evidence="8" id="KW-1185">Reference proteome</keyword>
<evidence type="ECO:0000256" key="1">
    <source>
        <dbReference type="ARBA" id="ARBA00004651"/>
    </source>
</evidence>
<feature type="transmembrane region" description="Helical" evidence="6">
    <location>
        <begin position="251"/>
        <end position="270"/>
    </location>
</feature>
<organism evidence="7 8">
    <name type="scientific">Amycolatopsis saalfeldensis</name>
    <dbReference type="NCBI Taxonomy" id="394193"/>
    <lineage>
        <taxon>Bacteria</taxon>
        <taxon>Bacillati</taxon>
        <taxon>Actinomycetota</taxon>
        <taxon>Actinomycetes</taxon>
        <taxon>Pseudonocardiales</taxon>
        <taxon>Pseudonocardiaceae</taxon>
        <taxon>Amycolatopsis</taxon>
    </lineage>
</organism>
<dbReference type="AlphaFoldDB" id="A0A1H8Y6J0"/>
<dbReference type="GO" id="GO:0022857">
    <property type="term" value="F:transmembrane transporter activity"/>
    <property type="evidence" value="ECO:0007669"/>
    <property type="project" value="InterPro"/>
</dbReference>
<evidence type="ECO:0000313" key="7">
    <source>
        <dbReference type="EMBL" id="SEP47697.1"/>
    </source>
</evidence>
<dbReference type="PANTHER" id="PTHR32196:SF19">
    <property type="entry name" value="GALACTOFURANOSE TRANSPORTER PERMEASE PROTEIN YTFT"/>
    <property type="match status" value="1"/>
</dbReference>
<name>A0A1H8Y6J0_9PSEU</name>
<feature type="transmembrane region" description="Helical" evidence="6">
    <location>
        <begin position="220"/>
        <end position="239"/>
    </location>
</feature>
<feature type="transmembrane region" description="Helical" evidence="6">
    <location>
        <begin position="56"/>
        <end position="74"/>
    </location>
</feature>
<dbReference type="RefSeq" id="WP_091620324.1">
    <property type="nucleotide sequence ID" value="NZ_FOEF01000011.1"/>
</dbReference>
<evidence type="ECO:0000256" key="6">
    <source>
        <dbReference type="SAM" id="Phobius"/>
    </source>
</evidence>
<comment type="subcellular location">
    <subcellularLocation>
        <location evidence="1">Cell membrane</location>
        <topology evidence="1">Multi-pass membrane protein</topology>
    </subcellularLocation>
</comment>
<reference evidence="8" key="1">
    <citation type="submission" date="2016-10" db="EMBL/GenBank/DDBJ databases">
        <authorList>
            <person name="Varghese N."/>
            <person name="Submissions S."/>
        </authorList>
    </citation>
    <scope>NUCLEOTIDE SEQUENCE [LARGE SCALE GENOMIC DNA]</scope>
    <source>
        <strain evidence="8">DSM 44993</strain>
    </source>
</reference>
<proteinExistence type="predicted"/>
<keyword evidence="3 6" id="KW-0812">Transmembrane</keyword>
<evidence type="ECO:0000256" key="3">
    <source>
        <dbReference type="ARBA" id="ARBA00022692"/>
    </source>
</evidence>
<keyword evidence="4 6" id="KW-1133">Transmembrane helix</keyword>
<dbReference type="OrthoDB" id="9808136at2"/>
<feature type="transmembrane region" description="Helical" evidence="6">
    <location>
        <begin position="302"/>
        <end position="319"/>
    </location>
</feature>
<protein>
    <submittedName>
        <fullName evidence="7">Monosaccharide ABC transporter membrane protein, CUT2 family</fullName>
    </submittedName>
</protein>
<sequence>MVTEELVSVQSGSHRHKQALTGWLQNYGVYLAVVVLLLFNVVFTENFLSAANFRTQLVQAAPVCIVALGMALVIGTEGIDLSVGSVMSVAAALVPLYLGAGPVTAVIVAVLAGVVSGLFSGFLVARLGIQPIIATLALLVGGRGLALVIAHGQLVELHNQDFLALGTGEVVGIPVMVLVAAVLAVLAGLLVRRTTFGRHLVAVGGNRPAATLAGLPVKRVLMGVYVISGALAAIAGVLSTARLGASDPNDLGLLMELSAITAVVVGGTPLTGGRVRVLGTVFGALLMQLVHATLIKHNLPDSAAQMVQAAIIVAAVYVARERSSR</sequence>
<dbReference type="Proteomes" id="UP000198582">
    <property type="component" value="Unassembled WGS sequence"/>
</dbReference>
<keyword evidence="2" id="KW-1003">Cell membrane</keyword>
<dbReference type="Pfam" id="PF02653">
    <property type="entry name" value="BPD_transp_2"/>
    <property type="match status" value="1"/>
</dbReference>
<feature type="transmembrane region" description="Helical" evidence="6">
    <location>
        <begin position="132"/>
        <end position="150"/>
    </location>
</feature>
<feature type="transmembrane region" description="Helical" evidence="6">
    <location>
        <begin position="104"/>
        <end position="125"/>
    </location>
</feature>
<evidence type="ECO:0000256" key="5">
    <source>
        <dbReference type="ARBA" id="ARBA00023136"/>
    </source>
</evidence>
<dbReference type="EMBL" id="FOEF01000011">
    <property type="protein sequence ID" value="SEP47697.1"/>
    <property type="molecule type" value="Genomic_DNA"/>
</dbReference>
<evidence type="ECO:0000256" key="4">
    <source>
        <dbReference type="ARBA" id="ARBA00022989"/>
    </source>
</evidence>
<feature type="transmembrane region" description="Helical" evidence="6">
    <location>
        <begin position="27"/>
        <end position="44"/>
    </location>
</feature>
<dbReference type="InterPro" id="IPR001851">
    <property type="entry name" value="ABC_transp_permease"/>
</dbReference>
<dbReference type="GO" id="GO:0005886">
    <property type="term" value="C:plasma membrane"/>
    <property type="evidence" value="ECO:0007669"/>
    <property type="project" value="UniProtKB-SubCell"/>
</dbReference>
<dbReference type="PANTHER" id="PTHR32196">
    <property type="entry name" value="ABC TRANSPORTER PERMEASE PROTEIN YPHD-RELATED-RELATED"/>
    <property type="match status" value="1"/>
</dbReference>
<evidence type="ECO:0000256" key="2">
    <source>
        <dbReference type="ARBA" id="ARBA00022475"/>
    </source>
</evidence>
<accession>A0A1H8Y6J0</accession>
<gene>
    <name evidence="7" type="ORF">SAMN04489732_111189</name>
</gene>